<evidence type="ECO:0000313" key="2">
    <source>
        <dbReference type="Proteomes" id="UP000093514"/>
    </source>
</evidence>
<sequence>MSSNEVAMKITLKAIEHNLVQTEVDMMNPNAQKSNELAAKEVAKFYKTIYKSIEECRNTHYKDINIDSSK</sequence>
<proteinExistence type="predicted"/>
<name>A0A1C0A7U4_9FIRM</name>
<reference evidence="1 2" key="2">
    <citation type="submission" date="2016-08" db="EMBL/GenBank/DDBJ databases">
        <title>Orenia metallireducens sp. nov. strain Z6, a Novel Metal-reducing Firmicute from the Deep Subsurface.</title>
        <authorList>
            <person name="Maxim B.I."/>
            <person name="Kenneth K."/>
            <person name="Flynn T.M."/>
            <person name="Oloughlin E.J."/>
            <person name="Locke R.A."/>
            <person name="Weber J.R."/>
            <person name="Egan S.M."/>
            <person name="Mackie R.I."/>
            <person name="Cann I.K."/>
        </authorList>
    </citation>
    <scope>NUCLEOTIDE SEQUENCE [LARGE SCALE GENOMIC DNA]</scope>
    <source>
        <strain evidence="1 2">Z6</strain>
    </source>
</reference>
<dbReference type="RefSeq" id="WP_068717954.1">
    <property type="nucleotide sequence ID" value="NZ_LWDV01000009.1"/>
</dbReference>
<accession>A0A1C0A7U4</accession>
<gene>
    <name evidence="1" type="ORF">U472_09765</name>
</gene>
<dbReference type="Proteomes" id="UP000093514">
    <property type="component" value="Unassembled WGS sequence"/>
</dbReference>
<protein>
    <submittedName>
        <fullName evidence="1">Uncharacterized protein</fullName>
    </submittedName>
</protein>
<dbReference type="AlphaFoldDB" id="A0A1C0A7U4"/>
<dbReference type="EMBL" id="LWDV01000009">
    <property type="protein sequence ID" value="OCL26288.1"/>
    <property type="molecule type" value="Genomic_DNA"/>
</dbReference>
<comment type="caution">
    <text evidence="1">The sequence shown here is derived from an EMBL/GenBank/DDBJ whole genome shotgun (WGS) entry which is preliminary data.</text>
</comment>
<organism evidence="1 2">
    <name type="scientific">Orenia metallireducens</name>
    <dbReference type="NCBI Taxonomy" id="1413210"/>
    <lineage>
        <taxon>Bacteria</taxon>
        <taxon>Bacillati</taxon>
        <taxon>Bacillota</taxon>
        <taxon>Clostridia</taxon>
        <taxon>Halanaerobiales</taxon>
        <taxon>Halobacteroidaceae</taxon>
        <taxon>Orenia</taxon>
    </lineage>
</organism>
<evidence type="ECO:0000313" key="1">
    <source>
        <dbReference type="EMBL" id="OCL26288.1"/>
    </source>
</evidence>
<keyword evidence="2" id="KW-1185">Reference proteome</keyword>
<dbReference type="OrthoDB" id="9973683at2"/>
<reference evidence="2" key="1">
    <citation type="submission" date="2016-07" db="EMBL/GenBank/DDBJ databases">
        <authorList>
            <person name="Florea S."/>
            <person name="Webb J.S."/>
            <person name="Jaromczyk J."/>
            <person name="Schardl C.L."/>
        </authorList>
    </citation>
    <scope>NUCLEOTIDE SEQUENCE [LARGE SCALE GENOMIC DNA]</scope>
    <source>
        <strain evidence="2">Z6</strain>
    </source>
</reference>